<evidence type="ECO:0000259" key="9">
    <source>
        <dbReference type="Pfam" id="PF00291"/>
    </source>
</evidence>
<dbReference type="FunFam" id="3.40.50.1100:FF:000005">
    <property type="entry name" value="Threonine dehydratase catabolic"/>
    <property type="match status" value="1"/>
</dbReference>
<evidence type="ECO:0000313" key="10">
    <source>
        <dbReference type="EMBL" id="HIZ52922.1"/>
    </source>
</evidence>
<comment type="similarity">
    <text evidence="3">Belongs to the serine/threonine dehydratase family.</text>
</comment>
<organism evidence="10 11">
    <name type="scientific">Candidatus Enterococcus avicola</name>
    <dbReference type="NCBI Taxonomy" id="2838561"/>
    <lineage>
        <taxon>Bacteria</taxon>
        <taxon>Bacillati</taxon>
        <taxon>Bacillota</taxon>
        <taxon>Bacilli</taxon>
        <taxon>Lactobacillales</taxon>
        <taxon>Enterococcaceae</taxon>
        <taxon>Enterococcus</taxon>
    </lineage>
</organism>
<feature type="domain" description="Tryptophan synthase beta chain-like PALP" evidence="9">
    <location>
        <begin position="23"/>
        <end position="310"/>
    </location>
</feature>
<dbReference type="GO" id="GO:0003941">
    <property type="term" value="F:L-serine ammonia-lyase activity"/>
    <property type="evidence" value="ECO:0007669"/>
    <property type="project" value="TreeGrafter"/>
</dbReference>
<evidence type="ECO:0000256" key="1">
    <source>
        <dbReference type="ARBA" id="ARBA00001274"/>
    </source>
</evidence>
<comment type="function">
    <text evidence="7">Catalyzes the anaerobic formation of alpha-ketobutyrate and ammonia from threonine in a two-step reaction. The first step involved a dehydration of threonine and a production of enamine intermediates (aminocrotonate), which tautomerizes to its imine form (iminobutyrate). Both intermediates are unstable and short-lived. The second step is the nonenzymatic hydrolysis of the enamine/imine intermediates to form 2-ketobutyrate and free ammonia. In the low water environment of the cell, the second step is accelerated by RidA.</text>
</comment>
<proteinExistence type="inferred from homology"/>
<reference evidence="10" key="2">
    <citation type="submission" date="2021-04" db="EMBL/GenBank/DDBJ databases">
        <authorList>
            <person name="Gilroy R."/>
        </authorList>
    </citation>
    <scope>NUCLEOTIDE SEQUENCE</scope>
    <source>
        <strain evidence="10">CHK172-16539</strain>
    </source>
</reference>
<reference evidence="10" key="1">
    <citation type="journal article" date="2021" name="PeerJ">
        <title>Extensive microbial diversity within the chicken gut microbiome revealed by metagenomics and culture.</title>
        <authorList>
            <person name="Gilroy R."/>
            <person name="Ravi A."/>
            <person name="Getino M."/>
            <person name="Pursley I."/>
            <person name="Horton D.L."/>
            <person name="Alikhan N.F."/>
            <person name="Baker D."/>
            <person name="Gharbi K."/>
            <person name="Hall N."/>
            <person name="Watson M."/>
            <person name="Adriaenssens E.M."/>
            <person name="Foster-Nyarko E."/>
            <person name="Jarju S."/>
            <person name="Secka A."/>
            <person name="Antonio M."/>
            <person name="Oren A."/>
            <person name="Chaudhuri R.R."/>
            <person name="La Ragione R."/>
            <person name="Hildebrand F."/>
            <person name="Pallen M.J."/>
        </authorList>
    </citation>
    <scope>NUCLEOTIDE SEQUENCE</scope>
    <source>
        <strain evidence="10">CHK172-16539</strain>
    </source>
</reference>
<dbReference type="InterPro" id="IPR036052">
    <property type="entry name" value="TrpB-like_PALP_sf"/>
</dbReference>
<evidence type="ECO:0000256" key="5">
    <source>
        <dbReference type="ARBA" id="ARBA00022898"/>
    </source>
</evidence>
<evidence type="ECO:0000256" key="6">
    <source>
        <dbReference type="ARBA" id="ARBA00023239"/>
    </source>
</evidence>
<dbReference type="EMBL" id="DXBN01000075">
    <property type="protein sequence ID" value="HIZ52922.1"/>
    <property type="molecule type" value="Genomic_DNA"/>
</dbReference>
<accession>A0A9D2F6U0</accession>
<comment type="cofactor">
    <cofactor evidence="2">
        <name>pyridoxal 5'-phosphate</name>
        <dbReference type="ChEBI" id="CHEBI:597326"/>
    </cofactor>
</comment>
<dbReference type="GO" id="GO:0030170">
    <property type="term" value="F:pyridoxal phosphate binding"/>
    <property type="evidence" value="ECO:0007669"/>
    <property type="project" value="InterPro"/>
</dbReference>
<evidence type="ECO:0000256" key="8">
    <source>
        <dbReference type="ARBA" id="ARBA00031427"/>
    </source>
</evidence>
<dbReference type="AlphaFoldDB" id="A0A9D2F6U0"/>
<dbReference type="PANTHER" id="PTHR48078">
    <property type="entry name" value="THREONINE DEHYDRATASE, MITOCHONDRIAL-RELATED"/>
    <property type="match status" value="1"/>
</dbReference>
<name>A0A9D2F6U0_9ENTE</name>
<keyword evidence="6" id="KW-0456">Lyase</keyword>
<dbReference type="CDD" id="cd01562">
    <property type="entry name" value="Thr-dehyd"/>
    <property type="match status" value="1"/>
</dbReference>
<dbReference type="GO" id="GO:0009097">
    <property type="term" value="P:isoleucine biosynthetic process"/>
    <property type="evidence" value="ECO:0007669"/>
    <property type="project" value="TreeGrafter"/>
</dbReference>
<dbReference type="GO" id="GO:0006565">
    <property type="term" value="P:L-serine catabolic process"/>
    <property type="evidence" value="ECO:0007669"/>
    <property type="project" value="TreeGrafter"/>
</dbReference>
<dbReference type="FunFam" id="3.40.50.1100:FF:000007">
    <property type="entry name" value="L-threonine dehydratase catabolic TdcB"/>
    <property type="match status" value="1"/>
</dbReference>
<dbReference type="GO" id="GO:0004794">
    <property type="term" value="F:threonine deaminase activity"/>
    <property type="evidence" value="ECO:0007669"/>
    <property type="project" value="UniProtKB-EC"/>
</dbReference>
<comment type="caution">
    <text evidence="10">The sequence shown here is derived from an EMBL/GenBank/DDBJ whole genome shotgun (WGS) entry which is preliminary data.</text>
</comment>
<gene>
    <name evidence="10" type="ORF">IAA20_03150</name>
</gene>
<evidence type="ECO:0000313" key="11">
    <source>
        <dbReference type="Proteomes" id="UP000824063"/>
    </source>
</evidence>
<dbReference type="Proteomes" id="UP000824063">
    <property type="component" value="Unassembled WGS sequence"/>
</dbReference>
<dbReference type="Gene3D" id="3.40.50.1100">
    <property type="match status" value="2"/>
</dbReference>
<dbReference type="EC" id="4.3.1.19" evidence="4"/>
<evidence type="ECO:0000256" key="3">
    <source>
        <dbReference type="ARBA" id="ARBA00010869"/>
    </source>
</evidence>
<dbReference type="GO" id="GO:0006567">
    <property type="term" value="P:L-threonine catabolic process"/>
    <property type="evidence" value="ECO:0007669"/>
    <property type="project" value="TreeGrafter"/>
</dbReference>
<dbReference type="InterPro" id="IPR000634">
    <property type="entry name" value="Ser/Thr_deHydtase_PyrdxlP-BS"/>
</dbReference>
<evidence type="ECO:0000256" key="2">
    <source>
        <dbReference type="ARBA" id="ARBA00001933"/>
    </source>
</evidence>
<evidence type="ECO:0000256" key="7">
    <source>
        <dbReference type="ARBA" id="ARBA00025527"/>
    </source>
</evidence>
<evidence type="ECO:0000256" key="4">
    <source>
        <dbReference type="ARBA" id="ARBA00012096"/>
    </source>
</evidence>
<dbReference type="InterPro" id="IPR001926">
    <property type="entry name" value="TrpB-like_PALP"/>
</dbReference>
<dbReference type="PANTHER" id="PTHR48078:SF6">
    <property type="entry name" value="L-THREONINE DEHYDRATASE CATABOLIC TDCB"/>
    <property type="match status" value="1"/>
</dbReference>
<dbReference type="PROSITE" id="PS00165">
    <property type="entry name" value="DEHYDRATASE_SER_THR"/>
    <property type="match status" value="1"/>
</dbReference>
<comment type="catalytic activity">
    <reaction evidence="1">
        <text>L-threonine = 2-oxobutanoate + NH4(+)</text>
        <dbReference type="Rhea" id="RHEA:22108"/>
        <dbReference type="ChEBI" id="CHEBI:16763"/>
        <dbReference type="ChEBI" id="CHEBI:28938"/>
        <dbReference type="ChEBI" id="CHEBI:57926"/>
        <dbReference type="EC" id="4.3.1.19"/>
    </reaction>
</comment>
<dbReference type="InterPro" id="IPR050147">
    <property type="entry name" value="Ser/Thr_Dehydratase"/>
</dbReference>
<dbReference type="SUPFAM" id="SSF53686">
    <property type="entry name" value="Tryptophan synthase beta subunit-like PLP-dependent enzymes"/>
    <property type="match status" value="1"/>
</dbReference>
<dbReference type="Pfam" id="PF00291">
    <property type="entry name" value="PALP"/>
    <property type="match status" value="1"/>
</dbReference>
<protein>
    <recommendedName>
        <fullName evidence="4">threonine ammonia-lyase</fullName>
        <ecNumber evidence="4">4.3.1.19</ecNumber>
    </recommendedName>
    <alternativeName>
        <fullName evidence="8">Threonine deaminase</fullName>
    </alternativeName>
</protein>
<keyword evidence="5" id="KW-0663">Pyridoxal phosphate</keyword>
<sequence length="322" mass="34434">MMTVSKSLTDQIYEAKQRLEEVVIHTPLVPSNILSGLKEGKICFKLENLQRTGSFKIRGAYNKLAQLSANEIERGVIAASAGNHAQGVAISAKMLGIKSRIFMPITAPLTKVEATEKYGAIVKLIGETFDETKQAALEEAAVTNEIFIPPYDDYDVIAGQGTIGLEILEALPDVDQIILPIGGGGLISGVAMIAKSVNPNIKIIGVQSYNVHGMLRSIWNHQITANRSNRTLADGCDVAIPGDITYKVLSPLIDETVLVEEAVIKQAIEYLAYKEKIIAEGAGALTTAAIMSGALDHLLINRKTVAVVSGGNIDSGSLKEII</sequence>